<dbReference type="Proteomes" id="UP001054945">
    <property type="component" value="Unassembled WGS sequence"/>
</dbReference>
<name>A0AAV4NXD1_CAEEX</name>
<protein>
    <submittedName>
        <fullName evidence="1">Uncharacterized protein</fullName>
    </submittedName>
</protein>
<dbReference type="AlphaFoldDB" id="A0AAV4NXD1"/>
<accession>A0AAV4NXD1</accession>
<evidence type="ECO:0000313" key="2">
    <source>
        <dbReference type="Proteomes" id="UP001054945"/>
    </source>
</evidence>
<proteinExistence type="predicted"/>
<dbReference type="EMBL" id="BPLR01021306">
    <property type="protein sequence ID" value="GIX88289.1"/>
    <property type="molecule type" value="Genomic_DNA"/>
</dbReference>
<reference evidence="1 2" key="1">
    <citation type="submission" date="2021-06" db="EMBL/GenBank/DDBJ databases">
        <title>Caerostris extrusa draft genome.</title>
        <authorList>
            <person name="Kono N."/>
            <person name="Arakawa K."/>
        </authorList>
    </citation>
    <scope>NUCLEOTIDE SEQUENCE [LARGE SCALE GENOMIC DNA]</scope>
</reference>
<evidence type="ECO:0000313" key="1">
    <source>
        <dbReference type="EMBL" id="GIX88289.1"/>
    </source>
</evidence>
<organism evidence="1 2">
    <name type="scientific">Caerostris extrusa</name>
    <name type="common">Bark spider</name>
    <name type="synonym">Caerostris bankana</name>
    <dbReference type="NCBI Taxonomy" id="172846"/>
    <lineage>
        <taxon>Eukaryota</taxon>
        <taxon>Metazoa</taxon>
        <taxon>Ecdysozoa</taxon>
        <taxon>Arthropoda</taxon>
        <taxon>Chelicerata</taxon>
        <taxon>Arachnida</taxon>
        <taxon>Araneae</taxon>
        <taxon>Araneomorphae</taxon>
        <taxon>Entelegynae</taxon>
        <taxon>Araneoidea</taxon>
        <taxon>Araneidae</taxon>
        <taxon>Caerostris</taxon>
    </lineage>
</organism>
<gene>
    <name evidence="1" type="ORF">CEXT_144101</name>
</gene>
<sequence>MYCIDALSGKIHLYYWQARLALVTYNNNNDLIMTYFLIRSHNGPDAWVERGSYQKNKSYSAEITVALFGDGEGNQGIVCGASHAEFLFKRKNEHDRKPE</sequence>
<comment type="caution">
    <text evidence="1">The sequence shown here is derived from an EMBL/GenBank/DDBJ whole genome shotgun (WGS) entry which is preliminary data.</text>
</comment>
<keyword evidence="2" id="KW-1185">Reference proteome</keyword>